<keyword evidence="15" id="KW-0472">Membrane</keyword>
<reference evidence="21" key="2">
    <citation type="submission" date="2023-04" db="EMBL/GenBank/DDBJ databases">
        <authorList>
            <person name="Bruccoleri R.E."/>
            <person name="Oakeley E.J."/>
            <person name="Faust A.-M."/>
            <person name="Dessus-Babus S."/>
            <person name="Altorfer M."/>
            <person name="Burckhardt D."/>
            <person name="Oertli M."/>
            <person name="Naumann U."/>
            <person name="Petersen F."/>
            <person name="Wong J."/>
        </authorList>
    </citation>
    <scope>NUCLEOTIDE SEQUENCE</scope>
    <source>
        <strain evidence="21">GSM-AAB239-AS_SAM_17_03QT</strain>
        <tissue evidence="21">Leaf</tissue>
    </source>
</reference>
<accession>A0AAX6G4J2</accession>
<keyword evidence="14" id="KW-1133">Transmembrane helix</keyword>
<evidence type="ECO:0000313" key="20">
    <source>
        <dbReference type="EMBL" id="KAJ6798187.1"/>
    </source>
</evidence>
<keyword evidence="16" id="KW-0325">Glycoprotein</keyword>
<evidence type="ECO:0000256" key="11">
    <source>
        <dbReference type="ARBA" id="ARBA00022741"/>
    </source>
</evidence>
<evidence type="ECO:0000256" key="18">
    <source>
        <dbReference type="ARBA" id="ARBA00048679"/>
    </source>
</evidence>
<keyword evidence="21" id="KW-0675">Receptor</keyword>
<evidence type="ECO:0000256" key="2">
    <source>
        <dbReference type="ARBA" id="ARBA00012513"/>
    </source>
</evidence>
<evidence type="ECO:0000256" key="14">
    <source>
        <dbReference type="ARBA" id="ARBA00022989"/>
    </source>
</evidence>
<keyword evidence="6" id="KW-0433">Leucine-rich repeat</keyword>
<dbReference type="GO" id="GO:0005524">
    <property type="term" value="F:ATP binding"/>
    <property type="evidence" value="ECO:0007669"/>
    <property type="project" value="UniProtKB-KW"/>
</dbReference>
<dbReference type="Gene3D" id="1.10.510.10">
    <property type="entry name" value="Transferase(Phosphotransferase) domain 1"/>
    <property type="match status" value="1"/>
</dbReference>
<name>A0AAX6G4J2_IRIPA</name>
<evidence type="ECO:0000256" key="5">
    <source>
        <dbReference type="ARBA" id="ARBA00022553"/>
    </source>
</evidence>
<evidence type="ECO:0000256" key="15">
    <source>
        <dbReference type="ARBA" id="ARBA00023136"/>
    </source>
</evidence>
<dbReference type="InterPro" id="IPR000719">
    <property type="entry name" value="Prot_kinase_dom"/>
</dbReference>
<dbReference type="PANTHER" id="PTHR48055">
    <property type="entry name" value="LEUCINE-RICH REPEAT RECEPTOR PROTEIN KINASE EMS1"/>
    <property type="match status" value="1"/>
</dbReference>
<keyword evidence="4" id="KW-0723">Serine/threonine-protein kinase</keyword>
<evidence type="ECO:0000256" key="6">
    <source>
        <dbReference type="ARBA" id="ARBA00022614"/>
    </source>
</evidence>
<dbReference type="SUPFAM" id="SSF56112">
    <property type="entry name" value="Protein kinase-like (PK-like)"/>
    <property type="match status" value="1"/>
</dbReference>
<dbReference type="EC" id="2.7.11.1" evidence="2"/>
<evidence type="ECO:0000259" key="19">
    <source>
        <dbReference type="PROSITE" id="PS50011"/>
    </source>
</evidence>
<gene>
    <name evidence="20" type="ORF">M6B38_213875</name>
    <name evidence="21" type="ORF">M6B38_384645</name>
</gene>
<dbReference type="Pfam" id="PF00069">
    <property type="entry name" value="Pkinase"/>
    <property type="match status" value="1"/>
</dbReference>
<keyword evidence="22" id="KW-1185">Reference proteome</keyword>
<dbReference type="PANTHER" id="PTHR48055:SF3">
    <property type="entry name" value="LRR RECEPTOR-LIKE SERINE_THREONINE-PROTEIN KINASE GSO1"/>
    <property type="match status" value="1"/>
</dbReference>
<keyword evidence="5" id="KW-0597">Phosphoprotein</keyword>
<evidence type="ECO:0000256" key="4">
    <source>
        <dbReference type="ARBA" id="ARBA00022527"/>
    </source>
</evidence>
<evidence type="ECO:0000256" key="16">
    <source>
        <dbReference type="ARBA" id="ARBA00023180"/>
    </source>
</evidence>
<evidence type="ECO:0000256" key="12">
    <source>
        <dbReference type="ARBA" id="ARBA00022777"/>
    </source>
</evidence>
<dbReference type="PROSITE" id="PS00108">
    <property type="entry name" value="PROTEIN_KINASE_ST"/>
    <property type="match status" value="1"/>
</dbReference>
<keyword evidence="10" id="KW-0677">Repeat</keyword>
<dbReference type="InterPro" id="IPR008271">
    <property type="entry name" value="Ser/Thr_kinase_AS"/>
</dbReference>
<dbReference type="EMBL" id="JANAVB010040417">
    <property type="protein sequence ID" value="KAJ6798187.1"/>
    <property type="molecule type" value="Genomic_DNA"/>
</dbReference>
<evidence type="ECO:0000256" key="7">
    <source>
        <dbReference type="ARBA" id="ARBA00022679"/>
    </source>
</evidence>
<evidence type="ECO:0000256" key="8">
    <source>
        <dbReference type="ARBA" id="ARBA00022692"/>
    </source>
</evidence>
<comment type="caution">
    <text evidence="21">The sequence shown here is derived from an EMBL/GenBank/DDBJ whole genome shotgun (WGS) entry which is preliminary data.</text>
</comment>
<evidence type="ECO:0000256" key="17">
    <source>
        <dbReference type="ARBA" id="ARBA00047899"/>
    </source>
</evidence>
<proteinExistence type="predicted"/>
<dbReference type="GO" id="GO:0005886">
    <property type="term" value="C:plasma membrane"/>
    <property type="evidence" value="ECO:0007669"/>
    <property type="project" value="UniProtKB-SubCell"/>
</dbReference>
<keyword evidence="13" id="KW-0067">ATP-binding</keyword>
<dbReference type="InterPro" id="IPR051564">
    <property type="entry name" value="LRR_receptor-like_kinase"/>
</dbReference>
<evidence type="ECO:0000256" key="9">
    <source>
        <dbReference type="ARBA" id="ARBA00022729"/>
    </source>
</evidence>
<dbReference type="PROSITE" id="PS50011">
    <property type="entry name" value="PROTEIN_KINASE_DOM"/>
    <property type="match status" value="1"/>
</dbReference>
<keyword evidence="12 21" id="KW-0418">Kinase</keyword>
<dbReference type="GO" id="GO:0004674">
    <property type="term" value="F:protein serine/threonine kinase activity"/>
    <property type="evidence" value="ECO:0007669"/>
    <property type="project" value="UniProtKB-KW"/>
</dbReference>
<dbReference type="AlphaFoldDB" id="A0AAX6G4J2"/>
<evidence type="ECO:0000256" key="13">
    <source>
        <dbReference type="ARBA" id="ARBA00022840"/>
    </source>
</evidence>
<evidence type="ECO:0000256" key="1">
    <source>
        <dbReference type="ARBA" id="ARBA00004162"/>
    </source>
</evidence>
<evidence type="ECO:0000313" key="21">
    <source>
        <dbReference type="EMBL" id="KAJ6823238.1"/>
    </source>
</evidence>
<evidence type="ECO:0000256" key="10">
    <source>
        <dbReference type="ARBA" id="ARBA00022737"/>
    </source>
</evidence>
<dbReference type="InterPro" id="IPR011009">
    <property type="entry name" value="Kinase-like_dom_sf"/>
</dbReference>
<protein>
    <recommendedName>
        <fullName evidence="2">non-specific serine/threonine protein kinase</fullName>
        <ecNumber evidence="2">2.7.11.1</ecNumber>
    </recommendedName>
</protein>
<dbReference type="Proteomes" id="UP001140949">
    <property type="component" value="Unassembled WGS sequence"/>
</dbReference>
<feature type="domain" description="Protein kinase" evidence="19">
    <location>
        <begin position="1"/>
        <end position="218"/>
    </location>
</feature>
<comment type="subcellular location">
    <subcellularLocation>
        <location evidence="1">Cell membrane</location>
        <topology evidence="1">Single-pass membrane protein</topology>
    </subcellularLocation>
</comment>
<reference evidence="21" key="1">
    <citation type="journal article" date="2023" name="GigaByte">
        <title>Genome assembly of the bearded iris, Iris pallida Lam.</title>
        <authorList>
            <person name="Bruccoleri R.E."/>
            <person name="Oakeley E.J."/>
            <person name="Faust A.M.E."/>
            <person name="Altorfer M."/>
            <person name="Dessus-Babus S."/>
            <person name="Burckhardt D."/>
            <person name="Oertli M."/>
            <person name="Naumann U."/>
            <person name="Petersen F."/>
            <person name="Wong J."/>
        </authorList>
    </citation>
    <scope>NUCLEOTIDE SEQUENCE</scope>
    <source>
        <strain evidence="21">GSM-AAB239-AS_SAM_17_03QT</strain>
    </source>
</reference>
<comment type="catalytic activity">
    <reaction evidence="17">
        <text>L-threonyl-[protein] + ATP = O-phospho-L-threonyl-[protein] + ADP + H(+)</text>
        <dbReference type="Rhea" id="RHEA:46608"/>
        <dbReference type="Rhea" id="RHEA-COMP:11060"/>
        <dbReference type="Rhea" id="RHEA-COMP:11605"/>
        <dbReference type="ChEBI" id="CHEBI:15378"/>
        <dbReference type="ChEBI" id="CHEBI:30013"/>
        <dbReference type="ChEBI" id="CHEBI:30616"/>
        <dbReference type="ChEBI" id="CHEBI:61977"/>
        <dbReference type="ChEBI" id="CHEBI:456216"/>
        <dbReference type="EC" id="2.7.11.1"/>
    </reaction>
</comment>
<comment type="catalytic activity">
    <reaction evidence="18">
        <text>L-seryl-[protein] + ATP = O-phospho-L-seryl-[protein] + ADP + H(+)</text>
        <dbReference type="Rhea" id="RHEA:17989"/>
        <dbReference type="Rhea" id="RHEA-COMP:9863"/>
        <dbReference type="Rhea" id="RHEA-COMP:11604"/>
        <dbReference type="ChEBI" id="CHEBI:15378"/>
        <dbReference type="ChEBI" id="CHEBI:29999"/>
        <dbReference type="ChEBI" id="CHEBI:30616"/>
        <dbReference type="ChEBI" id="CHEBI:83421"/>
        <dbReference type="ChEBI" id="CHEBI:456216"/>
        <dbReference type="EC" id="2.7.11.1"/>
    </reaction>
</comment>
<keyword evidence="9" id="KW-0732">Signal</keyword>
<sequence length="233" mass="25470">MENGSLWDWLHRPTTRKRRKEEELSWACRLRIAIGLAKGVEYLHHDCVPRIVHRDIKSSNVLLDGDMEAHLGDFGLAKAVVEAAGSGGRTESGSLFAGSYGYIAPECAYSTRATERSDVYSMGIVLMELVSGLMPTSHAFGGGGDVDMVSWVESRIGAPAPTCEELLDAALKPLAPHEQSSMFQVLQVALQCTRTAPAERPTSRKVSDRLLHISSTFLRAGDEILSCRRSLLT</sequence>
<evidence type="ECO:0000313" key="22">
    <source>
        <dbReference type="Proteomes" id="UP001140949"/>
    </source>
</evidence>
<keyword evidence="3" id="KW-1003">Cell membrane</keyword>
<keyword evidence="7" id="KW-0808">Transferase</keyword>
<organism evidence="21 22">
    <name type="scientific">Iris pallida</name>
    <name type="common">Sweet iris</name>
    <dbReference type="NCBI Taxonomy" id="29817"/>
    <lineage>
        <taxon>Eukaryota</taxon>
        <taxon>Viridiplantae</taxon>
        <taxon>Streptophyta</taxon>
        <taxon>Embryophyta</taxon>
        <taxon>Tracheophyta</taxon>
        <taxon>Spermatophyta</taxon>
        <taxon>Magnoliopsida</taxon>
        <taxon>Liliopsida</taxon>
        <taxon>Asparagales</taxon>
        <taxon>Iridaceae</taxon>
        <taxon>Iridoideae</taxon>
        <taxon>Irideae</taxon>
        <taxon>Iris</taxon>
    </lineage>
</organism>
<evidence type="ECO:0000256" key="3">
    <source>
        <dbReference type="ARBA" id="ARBA00022475"/>
    </source>
</evidence>
<dbReference type="FunFam" id="1.10.510.10:FF:000417">
    <property type="entry name" value="Leucine-rich repeat receptor-like protein kinase"/>
    <property type="match status" value="1"/>
</dbReference>
<dbReference type="SMART" id="SM00220">
    <property type="entry name" value="S_TKc"/>
    <property type="match status" value="1"/>
</dbReference>
<keyword evidence="8" id="KW-0812">Transmembrane</keyword>
<keyword evidence="11" id="KW-0547">Nucleotide-binding</keyword>
<dbReference type="EMBL" id="JANAVB010023312">
    <property type="protein sequence ID" value="KAJ6823238.1"/>
    <property type="molecule type" value="Genomic_DNA"/>
</dbReference>